<protein>
    <submittedName>
        <fullName evidence="9">Multiple resistance and pH regulation protein F</fullName>
    </submittedName>
</protein>
<evidence type="ECO:0000256" key="5">
    <source>
        <dbReference type="ARBA" id="ARBA00022692"/>
    </source>
</evidence>
<evidence type="ECO:0000256" key="1">
    <source>
        <dbReference type="ARBA" id="ARBA00004651"/>
    </source>
</evidence>
<gene>
    <name evidence="9" type="ORF">M911_13490</name>
</gene>
<keyword evidence="6 8" id="KW-1133">Transmembrane helix</keyword>
<dbReference type="RefSeq" id="WP_025282513.1">
    <property type="nucleotide sequence ID" value="NZ_CP007268.1"/>
</dbReference>
<evidence type="ECO:0000256" key="6">
    <source>
        <dbReference type="ARBA" id="ARBA00022989"/>
    </source>
</evidence>
<comment type="subcellular location">
    <subcellularLocation>
        <location evidence="1">Cell membrane</location>
        <topology evidence="1">Multi-pass membrane protein</topology>
    </subcellularLocation>
</comment>
<evidence type="ECO:0000313" key="10">
    <source>
        <dbReference type="Proteomes" id="UP000019442"/>
    </source>
</evidence>
<dbReference type="Pfam" id="PF04066">
    <property type="entry name" value="MrpF_PhaF"/>
    <property type="match status" value="1"/>
</dbReference>
<keyword evidence="4" id="KW-1003">Cell membrane</keyword>
<dbReference type="PANTHER" id="PTHR34702">
    <property type="entry name" value="NA(+)/H(+) ANTIPORTER SUBUNIT F1"/>
    <property type="match status" value="1"/>
</dbReference>
<dbReference type="Proteomes" id="UP000019442">
    <property type="component" value="Chromosome"/>
</dbReference>
<dbReference type="KEGG" id="hhc:M911_13490"/>
<dbReference type="PATRIC" id="fig|1354791.3.peg.3186"/>
<sequence>MNAIWIGAALFLLLTVAAGMVRVLMGPRPGDRMLAAQLFGTAGVAMLLLLAWGLEMPALVDVALVFALLSAVATVAFVRQRGLPREGGEEP</sequence>
<evidence type="ECO:0000256" key="3">
    <source>
        <dbReference type="ARBA" id="ARBA00022448"/>
    </source>
</evidence>
<feature type="transmembrane region" description="Helical" evidence="8">
    <location>
        <begin position="59"/>
        <end position="78"/>
    </location>
</feature>
<keyword evidence="3" id="KW-0813">Transport</keyword>
<keyword evidence="7 8" id="KW-0472">Membrane</keyword>
<accession>W8KLF3</accession>
<reference evidence="9 10" key="1">
    <citation type="journal article" date="2014" name="J Genomics">
        <title>Draft Genome Sequence of the Extremely Halophilic Phototrophic Purple Sulfur Bacterium Halorhodospira halochloris.</title>
        <authorList>
            <person name="Singh K.S."/>
            <person name="Kirksey J."/>
            <person name="Hoff W.D."/>
            <person name="Deole R."/>
        </authorList>
    </citation>
    <scope>NUCLEOTIDE SEQUENCE [LARGE SCALE GENOMIC DNA]</scope>
    <source>
        <strain evidence="9 10">A</strain>
    </source>
</reference>
<name>W8KLF3_9GAMM</name>
<dbReference type="AlphaFoldDB" id="W8KLF3"/>
<evidence type="ECO:0000256" key="2">
    <source>
        <dbReference type="ARBA" id="ARBA00009212"/>
    </source>
</evidence>
<keyword evidence="5 8" id="KW-0812">Transmembrane</keyword>
<evidence type="ECO:0000313" key="9">
    <source>
        <dbReference type="EMBL" id="AHK79998.1"/>
    </source>
</evidence>
<keyword evidence="10" id="KW-1185">Reference proteome</keyword>
<comment type="similarity">
    <text evidence="2">Belongs to the CPA3 antiporters (TC 2.A.63) subunit F family.</text>
</comment>
<dbReference type="OrthoDB" id="6170784at2"/>
<evidence type="ECO:0000256" key="4">
    <source>
        <dbReference type="ARBA" id="ARBA00022475"/>
    </source>
</evidence>
<dbReference type="EMBL" id="CP007268">
    <property type="protein sequence ID" value="AHK79998.1"/>
    <property type="molecule type" value="Genomic_DNA"/>
</dbReference>
<dbReference type="InterPro" id="IPR007208">
    <property type="entry name" value="MrpF/PhaF-like"/>
</dbReference>
<organism evidence="9 10">
    <name type="scientific">Ectothiorhodospira haloalkaliphila</name>
    <dbReference type="NCBI Taxonomy" id="421628"/>
    <lineage>
        <taxon>Bacteria</taxon>
        <taxon>Pseudomonadati</taxon>
        <taxon>Pseudomonadota</taxon>
        <taxon>Gammaproteobacteria</taxon>
        <taxon>Chromatiales</taxon>
        <taxon>Ectothiorhodospiraceae</taxon>
        <taxon>Ectothiorhodospira</taxon>
    </lineage>
</organism>
<evidence type="ECO:0000256" key="8">
    <source>
        <dbReference type="SAM" id="Phobius"/>
    </source>
</evidence>
<dbReference type="HOGENOM" id="CLU_125825_6_0_6"/>
<dbReference type="PANTHER" id="PTHR34702:SF1">
    <property type="entry name" value="NA(+)_H(+) ANTIPORTER SUBUNIT F"/>
    <property type="match status" value="1"/>
</dbReference>
<proteinExistence type="inferred from homology"/>
<feature type="transmembrane region" description="Helical" evidence="8">
    <location>
        <begin position="34"/>
        <end position="52"/>
    </location>
</feature>
<dbReference type="GO" id="GO:0005886">
    <property type="term" value="C:plasma membrane"/>
    <property type="evidence" value="ECO:0007669"/>
    <property type="project" value="UniProtKB-SubCell"/>
</dbReference>
<evidence type="ECO:0000256" key="7">
    <source>
        <dbReference type="ARBA" id="ARBA00023136"/>
    </source>
</evidence>
<reference evidence="10" key="2">
    <citation type="submission" date="2014-02" db="EMBL/GenBank/DDBJ databases">
        <title>Draft Genome Sequence of extremely halophilic bacteria Halorhodospira halochloris.</title>
        <authorList>
            <person name="Singh K.S."/>
        </authorList>
    </citation>
    <scope>NUCLEOTIDE SEQUENCE [LARGE SCALE GENOMIC DNA]</scope>
    <source>
        <strain evidence="10">A</strain>
    </source>
</reference>
<dbReference type="GO" id="GO:0015385">
    <property type="term" value="F:sodium:proton antiporter activity"/>
    <property type="evidence" value="ECO:0007669"/>
    <property type="project" value="TreeGrafter"/>
</dbReference>